<dbReference type="InterPro" id="IPR013083">
    <property type="entry name" value="Znf_RING/FYVE/PHD"/>
</dbReference>
<dbReference type="Gene3D" id="3.30.40.10">
    <property type="entry name" value="Zinc/RING finger domain, C3HC4 (zinc finger)"/>
    <property type="match status" value="2"/>
</dbReference>
<evidence type="ECO:0000313" key="7">
    <source>
        <dbReference type="Proteomes" id="UP001642540"/>
    </source>
</evidence>
<name>A0ABP1RLD0_9HEXA</name>
<accession>A0ABP1RLD0</accession>
<sequence length="293" mass="32954">MENLRECPICLEPPEREIYQCLEGHIICSVCIEKLVECPQCRTNYGARRIRCRVLEAILDDQLFECKFNENGCSHLCPRSDISNHVNSCEFNQDSIPLCSLVGLESFSDCKFRVACSGGVSKSGKSEIIDHFKVVHQRGLRYRTNINKKGHLIKEAIQKSLTGRPMVTMDLLSLSSERTSPLFMLVMKINSANEFIALNCIQIWSADASKKYKVNCSVIKPAKSPPTANSNEAVSCGIDDPVLISWTMNVHTPRKMEYTMKSCPIGINKSVLMDIKFGDNVDDRLQIDISLIK</sequence>
<dbReference type="Proteomes" id="UP001642540">
    <property type="component" value="Unassembled WGS sequence"/>
</dbReference>
<dbReference type="PROSITE" id="PS50089">
    <property type="entry name" value="ZF_RING_2"/>
    <property type="match status" value="1"/>
</dbReference>
<feature type="domain" description="RING-type" evidence="5">
    <location>
        <begin position="7"/>
        <end position="42"/>
    </location>
</feature>
<dbReference type="InterPro" id="IPR049548">
    <property type="entry name" value="Sina-like_RING"/>
</dbReference>
<evidence type="ECO:0000256" key="1">
    <source>
        <dbReference type="ARBA" id="ARBA00022723"/>
    </source>
</evidence>
<evidence type="ECO:0000256" key="4">
    <source>
        <dbReference type="PROSITE-ProRule" id="PRU00175"/>
    </source>
</evidence>
<comment type="caution">
    <text evidence="6">The sequence shown here is derived from an EMBL/GenBank/DDBJ whole genome shotgun (WGS) entry which is preliminary data.</text>
</comment>
<evidence type="ECO:0000256" key="3">
    <source>
        <dbReference type="ARBA" id="ARBA00022833"/>
    </source>
</evidence>
<reference evidence="6 7" key="1">
    <citation type="submission" date="2024-08" db="EMBL/GenBank/DDBJ databases">
        <authorList>
            <person name="Cucini C."/>
            <person name="Frati F."/>
        </authorList>
    </citation>
    <scope>NUCLEOTIDE SEQUENCE [LARGE SCALE GENOMIC DNA]</scope>
</reference>
<keyword evidence="7" id="KW-1185">Reference proteome</keyword>
<evidence type="ECO:0000313" key="6">
    <source>
        <dbReference type="EMBL" id="CAL8130086.1"/>
    </source>
</evidence>
<dbReference type="InterPro" id="IPR052088">
    <property type="entry name" value="E3_ubiquitin-ligase_SINA"/>
</dbReference>
<dbReference type="PANTHER" id="PTHR10315:SF83">
    <property type="entry name" value="RING-TYPE E3 UBIQUITIN TRANSFERASE"/>
    <property type="match status" value="1"/>
</dbReference>
<dbReference type="InterPro" id="IPR001841">
    <property type="entry name" value="Znf_RING"/>
</dbReference>
<keyword evidence="2 4" id="KW-0863">Zinc-finger</keyword>
<organism evidence="6 7">
    <name type="scientific">Orchesella dallaii</name>
    <dbReference type="NCBI Taxonomy" id="48710"/>
    <lineage>
        <taxon>Eukaryota</taxon>
        <taxon>Metazoa</taxon>
        <taxon>Ecdysozoa</taxon>
        <taxon>Arthropoda</taxon>
        <taxon>Hexapoda</taxon>
        <taxon>Collembola</taxon>
        <taxon>Entomobryomorpha</taxon>
        <taxon>Entomobryoidea</taxon>
        <taxon>Orchesellidae</taxon>
        <taxon>Orchesellinae</taxon>
        <taxon>Orchesella</taxon>
    </lineage>
</organism>
<dbReference type="PANTHER" id="PTHR10315">
    <property type="entry name" value="E3 UBIQUITIN PROTEIN LIGASE SIAH"/>
    <property type="match status" value="1"/>
</dbReference>
<gene>
    <name evidence="6" type="ORF">ODALV1_LOCUS23559</name>
</gene>
<protein>
    <recommendedName>
        <fullName evidence="5">RING-type domain-containing protein</fullName>
    </recommendedName>
</protein>
<keyword evidence="3" id="KW-0862">Zinc</keyword>
<dbReference type="Pfam" id="PF21362">
    <property type="entry name" value="Sina_RING"/>
    <property type="match status" value="1"/>
</dbReference>
<evidence type="ECO:0000256" key="2">
    <source>
        <dbReference type="ARBA" id="ARBA00022771"/>
    </source>
</evidence>
<keyword evidence="1" id="KW-0479">Metal-binding</keyword>
<proteinExistence type="predicted"/>
<evidence type="ECO:0000259" key="5">
    <source>
        <dbReference type="PROSITE" id="PS50089"/>
    </source>
</evidence>
<dbReference type="SUPFAM" id="SSF57850">
    <property type="entry name" value="RING/U-box"/>
    <property type="match status" value="1"/>
</dbReference>
<dbReference type="EMBL" id="CAXLJM020000081">
    <property type="protein sequence ID" value="CAL8130086.1"/>
    <property type="molecule type" value="Genomic_DNA"/>
</dbReference>